<dbReference type="EMBL" id="ALJD01000006">
    <property type="protein sequence ID" value="EJN58939.1"/>
    <property type="molecule type" value="Genomic_DNA"/>
</dbReference>
<accession>J3JF46</accession>
<organism evidence="1 2">
    <name type="scientific">Halogranum salarium B-1</name>
    <dbReference type="NCBI Taxonomy" id="1210908"/>
    <lineage>
        <taxon>Archaea</taxon>
        <taxon>Methanobacteriati</taxon>
        <taxon>Methanobacteriota</taxon>
        <taxon>Stenosarchaea group</taxon>
        <taxon>Halobacteria</taxon>
        <taxon>Halobacteriales</taxon>
        <taxon>Haloferacaceae</taxon>
    </lineage>
</organism>
<dbReference type="AlphaFoldDB" id="J3JF46"/>
<sequence length="38" mass="4219">MFDVLLSRWLPPVARASADRRDTSEIGDIAIPVIPVIQ</sequence>
<proteinExistence type="predicted"/>
<name>J3JF46_9EURY</name>
<dbReference type="Proteomes" id="UP000007813">
    <property type="component" value="Unassembled WGS sequence"/>
</dbReference>
<evidence type="ECO:0000313" key="1">
    <source>
        <dbReference type="EMBL" id="EJN58939.1"/>
    </source>
</evidence>
<comment type="caution">
    <text evidence="1">The sequence shown here is derived from an EMBL/GenBank/DDBJ whole genome shotgun (WGS) entry which is preliminary data.</text>
</comment>
<reference evidence="1 2" key="1">
    <citation type="journal article" date="2012" name="J. Bacteriol.">
        <title>Draft Genome Sequence of the Extremely Halophilic Archaeon Halogranum salarium B-1T.</title>
        <authorList>
            <person name="Kim K.K."/>
            <person name="Lee K.C."/>
            <person name="Lee J.S."/>
        </authorList>
    </citation>
    <scope>NUCLEOTIDE SEQUENCE [LARGE SCALE GENOMIC DNA]</scope>
    <source>
        <strain evidence="1 2">B-1</strain>
    </source>
</reference>
<gene>
    <name evidence="1" type="ORF">HSB1_23600</name>
</gene>
<evidence type="ECO:0000313" key="2">
    <source>
        <dbReference type="Proteomes" id="UP000007813"/>
    </source>
</evidence>
<protein>
    <submittedName>
        <fullName evidence="1">Uncharacterized protein</fullName>
    </submittedName>
</protein>